<evidence type="ECO:0000313" key="2">
    <source>
        <dbReference type="Proteomes" id="UP000805649"/>
    </source>
</evidence>
<keyword evidence="2" id="KW-1185">Reference proteome</keyword>
<comment type="caution">
    <text evidence="1">The sequence shown here is derived from an EMBL/GenBank/DDBJ whole genome shotgun (WGS) entry which is preliminary data.</text>
</comment>
<sequence length="455" mass="50932">MLARDFKRVVVIVGPFLLLVYIGLRCLDIRDSAAGPNSWFDHIFAPTWKQVDELKPHSGPSLTASPPSAVPTASSYAIANPATAATEQTHHELLSISTPDKKFFSIRFADEETINPNIIPHPTLSDTYIIVAQKRKAEDNSIEHVEIVCNAVFTLQGLTCTEAPTVLPIAATKGGDDKCPPNLAYVALNIGPHDARVFHGPKAPFIIYGSNSVFACFGQHMQDFRTLGNWGFPISLNEGFGTGTELQRPLPWNTMEKNWFLFWDEEGAAYVHHDIAPRRVFSKLNPDGSAGTDLAPLAFGDEGCLSKYMPKLPPDHESIHQATNSLSVTFCERNDPNCKPSNDNTFIFAIFQHKTYYRYHSEYEPYAMVFRQRAPFEMFAVSKKPLWIHGREKKENGSSDMFYVTSMSWKSNQQRYHGYLDDVIFVSFGIEDERTGGIDVLAKDLLTELGTCLEV</sequence>
<proteinExistence type="predicted"/>
<reference evidence="1 2" key="1">
    <citation type="journal article" date="2020" name="Phytopathology">
        <title>Genome Sequence Resources of Colletotrichum truncatum, C. plurivorum, C. musicola, and C. sojae: Four Species Pathogenic to Soybean (Glycine max).</title>
        <authorList>
            <person name="Rogerio F."/>
            <person name="Boufleur T.R."/>
            <person name="Ciampi-Guillardi M."/>
            <person name="Sukno S.A."/>
            <person name="Thon M.R."/>
            <person name="Massola Junior N.S."/>
            <person name="Baroncelli R."/>
        </authorList>
    </citation>
    <scope>NUCLEOTIDE SEQUENCE [LARGE SCALE GENOMIC DNA]</scope>
    <source>
        <strain evidence="1 2">CMES1059</strain>
    </source>
</reference>
<gene>
    <name evidence="1" type="ORF">CTRU02_205182</name>
</gene>
<evidence type="ECO:0000313" key="1">
    <source>
        <dbReference type="EMBL" id="KAL0938572.1"/>
    </source>
</evidence>
<accession>A0ACC3Z399</accession>
<organism evidence="1 2">
    <name type="scientific">Colletotrichum truncatum</name>
    <name type="common">Anthracnose fungus</name>
    <name type="synonym">Colletotrichum capsici</name>
    <dbReference type="NCBI Taxonomy" id="5467"/>
    <lineage>
        <taxon>Eukaryota</taxon>
        <taxon>Fungi</taxon>
        <taxon>Dikarya</taxon>
        <taxon>Ascomycota</taxon>
        <taxon>Pezizomycotina</taxon>
        <taxon>Sordariomycetes</taxon>
        <taxon>Hypocreomycetidae</taxon>
        <taxon>Glomerellales</taxon>
        <taxon>Glomerellaceae</taxon>
        <taxon>Colletotrichum</taxon>
        <taxon>Colletotrichum truncatum species complex</taxon>
    </lineage>
</organism>
<protein>
    <submittedName>
        <fullName evidence="1">Uncharacterized protein</fullName>
    </submittedName>
</protein>
<dbReference type="Proteomes" id="UP000805649">
    <property type="component" value="Unassembled WGS sequence"/>
</dbReference>
<dbReference type="EMBL" id="VUJX02000003">
    <property type="protein sequence ID" value="KAL0938572.1"/>
    <property type="molecule type" value="Genomic_DNA"/>
</dbReference>
<name>A0ACC3Z399_COLTU</name>